<dbReference type="Proteomes" id="UP000198403">
    <property type="component" value="Unassembled WGS sequence"/>
</dbReference>
<accession>A0A238XVZ4</accession>
<dbReference type="AlphaFoldDB" id="A0A238XVZ4"/>
<dbReference type="EMBL" id="FZNO01000016">
    <property type="protein sequence ID" value="SNR63155.1"/>
    <property type="molecule type" value="Genomic_DNA"/>
</dbReference>
<evidence type="ECO:0000313" key="1">
    <source>
        <dbReference type="EMBL" id="SNR63155.1"/>
    </source>
</evidence>
<evidence type="ECO:0000313" key="2">
    <source>
        <dbReference type="Proteomes" id="UP000198403"/>
    </source>
</evidence>
<gene>
    <name evidence="1" type="ORF">SAMN06272737_11659</name>
</gene>
<sequence>MTYVDTLFGAGLGSTRRTGEAVTGLSGAFRS</sequence>
<protein>
    <submittedName>
        <fullName evidence="1">Uncharacterized protein</fullName>
    </submittedName>
</protein>
<reference evidence="1 2" key="1">
    <citation type="submission" date="2017-06" db="EMBL/GenBank/DDBJ databases">
        <authorList>
            <person name="Kim H.J."/>
            <person name="Triplett B.A."/>
        </authorList>
    </citation>
    <scope>NUCLEOTIDE SEQUENCE [LARGE SCALE GENOMIC DNA]</scope>
    <source>
        <strain evidence="1 2">DSM 44272</strain>
    </source>
</reference>
<organism evidence="1 2">
    <name type="scientific">Blastococcus mobilis</name>
    <dbReference type="NCBI Taxonomy" id="1938746"/>
    <lineage>
        <taxon>Bacteria</taxon>
        <taxon>Bacillati</taxon>
        <taxon>Actinomycetota</taxon>
        <taxon>Actinomycetes</taxon>
        <taxon>Geodermatophilales</taxon>
        <taxon>Geodermatophilaceae</taxon>
        <taxon>Blastococcus</taxon>
    </lineage>
</organism>
<proteinExistence type="predicted"/>
<name>A0A238XVZ4_9ACTN</name>
<keyword evidence="2" id="KW-1185">Reference proteome</keyword>